<name>A0ABR1V054_9PEZI</name>
<keyword evidence="4" id="KW-1185">Reference proteome</keyword>
<proteinExistence type="predicted"/>
<dbReference type="SMART" id="SM00355">
    <property type="entry name" value="ZnF_C2H2"/>
    <property type="match status" value="2"/>
</dbReference>
<dbReference type="InterPro" id="IPR013087">
    <property type="entry name" value="Znf_C2H2_type"/>
</dbReference>
<feature type="transmembrane region" description="Helical" evidence="1">
    <location>
        <begin position="586"/>
        <end position="607"/>
    </location>
</feature>
<evidence type="ECO:0000313" key="3">
    <source>
        <dbReference type="EMBL" id="KAK8063681.1"/>
    </source>
</evidence>
<dbReference type="Gene3D" id="3.30.160.60">
    <property type="entry name" value="Classic Zinc Finger"/>
    <property type="match status" value="1"/>
</dbReference>
<dbReference type="EMBL" id="JAQQWM010000005">
    <property type="protein sequence ID" value="KAK8063681.1"/>
    <property type="molecule type" value="Genomic_DNA"/>
</dbReference>
<feature type="domain" description="C2H2-type" evidence="2">
    <location>
        <begin position="353"/>
        <end position="378"/>
    </location>
</feature>
<accession>A0ABR1V054</accession>
<keyword evidence="1" id="KW-1133">Transmembrane helix</keyword>
<sequence>MEMVKNSHDGGASYYTGSCLPKKDTIGPISKTIENHPYEHITGTPVSNINRRNLNDETGSWLQRASTANVFDTNGRGYVCPGGFSINDACNGTSLSSDGLVGPSDAMSAASVDELYGETCSDQRWGYDLASPGYSVNDQALRQHVQQNATVHQGLNDFSGHVLEKSVPNDQSAWSEHEAVGPFSNAFATNSTNLEETPEFGGARGELAQAHDPGLTGSAQLTALEDAIDRREEESPSDVLFQIVSSDSAIWPTAVPPESAASIDLQHVLQDALQMTPGPALPVVSEDSGGGTSSILASIHSKAPAKVKHFACLYEQCDYTTTSRRDVKRHMQTQKHAALAAADLKRYEMQETFGCSRSDCNYTSNRRDNWARHMWKVHATTVERKKPGRRGCYNAIRSHGDVIHVVQMLKSGMIRDEIRNSLRTKLLKKQHDNESELLDNAINLAASLLLMCDFGTTPLGFSGRTELGWTQGTLQDFLADHFGKPPVPPQVQTFHHASFLEYQKHRDIADARASIPKHGPRDKPLAVPAPFYRPPPGSLQSAQNGAAPVRQVPLLAGPPDCVETSLRRGTEPKTLRQWWYDRRNGVKWYTFWIAMLVLFLTIVFGLIQCVEGALQVYASFKSLEG</sequence>
<organism evidence="3 4">
    <name type="scientific">Apiospora saccharicola</name>
    <dbReference type="NCBI Taxonomy" id="335842"/>
    <lineage>
        <taxon>Eukaryota</taxon>
        <taxon>Fungi</taxon>
        <taxon>Dikarya</taxon>
        <taxon>Ascomycota</taxon>
        <taxon>Pezizomycotina</taxon>
        <taxon>Sordariomycetes</taxon>
        <taxon>Xylariomycetidae</taxon>
        <taxon>Amphisphaeriales</taxon>
        <taxon>Apiosporaceae</taxon>
        <taxon>Apiospora</taxon>
    </lineage>
</organism>
<feature type="domain" description="C2H2-type" evidence="2">
    <location>
        <begin position="310"/>
        <end position="336"/>
    </location>
</feature>
<keyword evidence="1" id="KW-0812">Transmembrane</keyword>
<evidence type="ECO:0000256" key="1">
    <source>
        <dbReference type="SAM" id="Phobius"/>
    </source>
</evidence>
<evidence type="ECO:0000259" key="2">
    <source>
        <dbReference type="SMART" id="SM00355"/>
    </source>
</evidence>
<reference evidence="3 4" key="1">
    <citation type="submission" date="2023-01" db="EMBL/GenBank/DDBJ databases">
        <title>Analysis of 21 Apiospora genomes using comparative genomics revels a genus with tremendous synthesis potential of carbohydrate active enzymes and secondary metabolites.</title>
        <authorList>
            <person name="Sorensen T."/>
        </authorList>
    </citation>
    <scope>NUCLEOTIDE SEQUENCE [LARGE SCALE GENOMIC DNA]</scope>
    <source>
        <strain evidence="3 4">CBS 83171</strain>
    </source>
</reference>
<protein>
    <recommendedName>
        <fullName evidence="2">C2H2-type domain-containing protein</fullName>
    </recommendedName>
</protein>
<comment type="caution">
    <text evidence="3">The sequence shown here is derived from an EMBL/GenBank/DDBJ whole genome shotgun (WGS) entry which is preliminary data.</text>
</comment>
<keyword evidence="1" id="KW-0472">Membrane</keyword>
<evidence type="ECO:0000313" key="4">
    <source>
        <dbReference type="Proteomes" id="UP001446871"/>
    </source>
</evidence>
<dbReference type="Proteomes" id="UP001446871">
    <property type="component" value="Unassembled WGS sequence"/>
</dbReference>
<gene>
    <name evidence="3" type="ORF">PG996_008333</name>
</gene>